<evidence type="ECO:0000313" key="2">
    <source>
        <dbReference type="Proteomes" id="UP001370299"/>
    </source>
</evidence>
<comment type="caution">
    <text evidence="1">The sequence shown here is derived from an EMBL/GenBank/DDBJ whole genome shotgun (WGS) entry which is preliminary data.</text>
</comment>
<accession>A0ABU8Y590</accession>
<sequence>MAGIVFAALAAGVLFVVVFIAAVAEEPGALVGLIAATPFTLGAALL</sequence>
<dbReference type="Proteomes" id="UP001370299">
    <property type="component" value="Unassembled WGS sequence"/>
</dbReference>
<proteinExistence type="predicted"/>
<gene>
    <name evidence="1" type="ORF">WMN62_00750</name>
</gene>
<organism evidence="1 2">
    <name type="scientific">Curtobacterium citreum</name>
    <dbReference type="NCBI Taxonomy" id="2036"/>
    <lineage>
        <taxon>Bacteria</taxon>
        <taxon>Bacillati</taxon>
        <taxon>Actinomycetota</taxon>
        <taxon>Actinomycetes</taxon>
        <taxon>Micrococcales</taxon>
        <taxon>Microbacteriaceae</taxon>
        <taxon>Curtobacterium</taxon>
    </lineage>
</organism>
<dbReference type="RefSeq" id="WP_340195641.1">
    <property type="nucleotide sequence ID" value="NZ_JBBKAP010000004.1"/>
</dbReference>
<reference evidence="1 2" key="1">
    <citation type="submission" date="2024-03" db="EMBL/GenBank/DDBJ databases">
        <title>Whole genomes of four grape xylem sap localized bacterial endophytes.</title>
        <authorList>
            <person name="Kumar G."/>
            <person name="Savka M.A."/>
        </authorList>
    </citation>
    <scope>NUCLEOTIDE SEQUENCE [LARGE SCALE GENOMIC DNA]</scope>
    <source>
        <strain evidence="1 2">RIT_GXS8</strain>
    </source>
</reference>
<dbReference type="EMBL" id="JBBLYY010000004">
    <property type="protein sequence ID" value="MEK0169991.1"/>
    <property type="molecule type" value="Genomic_DNA"/>
</dbReference>
<evidence type="ECO:0000313" key="1">
    <source>
        <dbReference type="EMBL" id="MEK0169991.1"/>
    </source>
</evidence>
<keyword evidence="2" id="KW-1185">Reference proteome</keyword>
<name>A0ABU8Y590_9MICO</name>
<protein>
    <submittedName>
        <fullName evidence="1">Uncharacterized protein</fullName>
    </submittedName>
</protein>